<accession>A0A2V5H9P2</accession>
<gene>
    <name evidence="3" type="ORF">BO99DRAFT_97521</name>
</gene>
<keyword evidence="4" id="KW-1185">Reference proteome</keyword>
<feature type="signal peptide" evidence="2">
    <location>
        <begin position="1"/>
        <end position="16"/>
    </location>
</feature>
<reference evidence="3 4" key="1">
    <citation type="submission" date="2018-02" db="EMBL/GenBank/DDBJ databases">
        <title>The genomes of Aspergillus section Nigri reveals drivers in fungal speciation.</title>
        <authorList>
            <consortium name="DOE Joint Genome Institute"/>
            <person name="Vesth T.C."/>
            <person name="Nybo J."/>
            <person name="Theobald S."/>
            <person name="Brandl J."/>
            <person name="Frisvad J.C."/>
            <person name="Nielsen K.F."/>
            <person name="Lyhne E.K."/>
            <person name="Kogle M.E."/>
            <person name="Kuo A."/>
            <person name="Riley R."/>
            <person name="Clum A."/>
            <person name="Nolan M."/>
            <person name="Lipzen A."/>
            <person name="Salamov A."/>
            <person name="Henrissat B."/>
            <person name="Wiebenga A."/>
            <person name="De vries R.P."/>
            <person name="Grigoriev I.V."/>
            <person name="Mortensen U.H."/>
            <person name="Andersen M.R."/>
            <person name="Baker S.E."/>
        </authorList>
    </citation>
    <scope>NUCLEOTIDE SEQUENCE [LARGE SCALE GENOMIC DNA]</scope>
    <source>
        <strain evidence="3 4">CBS 115571</strain>
    </source>
</reference>
<proteinExistence type="predicted"/>
<evidence type="ECO:0000256" key="2">
    <source>
        <dbReference type="SAM" id="SignalP"/>
    </source>
</evidence>
<feature type="compositionally biased region" description="Basic residues" evidence="1">
    <location>
        <begin position="246"/>
        <end position="255"/>
    </location>
</feature>
<evidence type="ECO:0000313" key="3">
    <source>
        <dbReference type="EMBL" id="PYI21075.1"/>
    </source>
</evidence>
<evidence type="ECO:0000256" key="1">
    <source>
        <dbReference type="SAM" id="MobiDB-lite"/>
    </source>
</evidence>
<evidence type="ECO:0000313" key="4">
    <source>
        <dbReference type="Proteomes" id="UP000249829"/>
    </source>
</evidence>
<dbReference type="Proteomes" id="UP000249829">
    <property type="component" value="Unassembled WGS sequence"/>
</dbReference>
<name>A0A2V5H9P2_ASPV1</name>
<sequence>MGLGLLLFTSLRSAQEQFVAAAKVILKAAPNKQQQQQPRQDQVLRKRRIDPVMTGTKVHALDWHEAFLKQFVENFRKTWRKATRKQSRRKGGEGATWTGQGRAGQDKNTEGGGLKAAEGATAALTSLTAWQQRAVLPKTVTSLLGYRQQPAMLMSAQNSSQAGCSLPGLPGLSGLSGLSVFHTPCDITQRVFPLALHFSFAQKSCDPRKDHDIPSQQNYLQNNAIWLLNYIHAFLLWAGVGRGRTMGRRGTRRATRNCSLRNAKPRDQSGRYSPPFRPVI</sequence>
<organism evidence="3 4">
    <name type="scientific">Aspergillus violaceofuscus (strain CBS 115571)</name>
    <dbReference type="NCBI Taxonomy" id="1450538"/>
    <lineage>
        <taxon>Eukaryota</taxon>
        <taxon>Fungi</taxon>
        <taxon>Dikarya</taxon>
        <taxon>Ascomycota</taxon>
        <taxon>Pezizomycotina</taxon>
        <taxon>Eurotiomycetes</taxon>
        <taxon>Eurotiomycetidae</taxon>
        <taxon>Eurotiales</taxon>
        <taxon>Aspergillaceae</taxon>
        <taxon>Aspergillus</taxon>
    </lineage>
</organism>
<feature type="chain" id="PRO_5015902069" evidence="2">
    <location>
        <begin position="17"/>
        <end position="280"/>
    </location>
</feature>
<protein>
    <submittedName>
        <fullName evidence="3">Uncharacterized protein</fullName>
    </submittedName>
</protein>
<feature type="region of interest" description="Disordered" evidence="1">
    <location>
        <begin position="81"/>
        <end position="113"/>
    </location>
</feature>
<dbReference type="EMBL" id="KZ825120">
    <property type="protein sequence ID" value="PYI21075.1"/>
    <property type="molecule type" value="Genomic_DNA"/>
</dbReference>
<feature type="region of interest" description="Disordered" evidence="1">
    <location>
        <begin position="246"/>
        <end position="280"/>
    </location>
</feature>
<dbReference type="AlphaFoldDB" id="A0A2V5H9P2"/>
<keyword evidence="2" id="KW-0732">Signal</keyword>